<evidence type="ECO:0000313" key="4">
    <source>
        <dbReference type="EMBL" id="MDQ0204689.1"/>
    </source>
</evidence>
<dbReference type="Gene3D" id="3.40.50.360">
    <property type="match status" value="1"/>
</dbReference>
<dbReference type="InterPro" id="IPR029039">
    <property type="entry name" value="Flavoprotein-like_sf"/>
</dbReference>
<evidence type="ECO:0000256" key="1">
    <source>
        <dbReference type="ARBA" id="ARBA00006252"/>
    </source>
</evidence>
<reference evidence="4 5" key="1">
    <citation type="submission" date="2023-07" db="EMBL/GenBank/DDBJ databases">
        <title>Genomic Encyclopedia of Type Strains, Phase IV (KMG-IV): sequencing the most valuable type-strain genomes for metagenomic binning, comparative biology and taxonomic classification.</title>
        <authorList>
            <person name="Goeker M."/>
        </authorList>
    </citation>
    <scope>NUCLEOTIDE SEQUENCE [LARGE SCALE GENOMIC DNA]</scope>
    <source>
        <strain evidence="4 5">DSM 16980</strain>
    </source>
</reference>
<dbReference type="Pfam" id="PF02525">
    <property type="entry name" value="Flavodoxin_2"/>
    <property type="match status" value="1"/>
</dbReference>
<evidence type="ECO:0000313" key="5">
    <source>
        <dbReference type="Proteomes" id="UP001239167"/>
    </source>
</evidence>
<comment type="similarity">
    <text evidence="1">Belongs to the NAD(P)H dehydrogenase (quinone) family.</text>
</comment>
<dbReference type="Proteomes" id="UP001239167">
    <property type="component" value="Unassembled WGS sequence"/>
</dbReference>
<dbReference type="EC" id="1.6.5.2" evidence="4"/>
<accession>A0ABT9YC78</accession>
<sequence>MKKNILIVFAHPEPTSLTCQLVNVSKQTFQNRGDNVMISDLYNMKWKAVFDKDDFPGRVLSERLSFIDESRHAFLTNQQTTDVTAEQKKLLCADAVIFHFPLWWFSMPAILKGWIDRVFAYGLAYGYKDAGNRFRYGEGGFKGKRAILSVCVGGSEKDYSPRGINGPLNQLLFPITHGMLFFSGMDVLPTYAVYGTVRLTQTDVVSAESAWQSRLEHLFEETPIAFRQQNDGDYPDHHVLADHIAVGKTGMSAHIKE</sequence>
<dbReference type="SUPFAM" id="SSF52218">
    <property type="entry name" value="Flavoproteins"/>
    <property type="match status" value="1"/>
</dbReference>
<evidence type="ECO:0000256" key="2">
    <source>
        <dbReference type="ARBA" id="ARBA00023002"/>
    </source>
</evidence>
<dbReference type="GO" id="GO:0003955">
    <property type="term" value="F:NAD(P)H dehydrogenase (quinone) activity"/>
    <property type="evidence" value="ECO:0007669"/>
    <property type="project" value="UniProtKB-EC"/>
</dbReference>
<name>A0ABT9YC78_9FIRM</name>
<dbReference type="PANTHER" id="PTHR10204">
    <property type="entry name" value="NAD P H OXIDOREDUCTASE-RELATED"/>
    <property type="match status" value="1"/>
</dbReference>
<evidence type="ECO:0000259" key="3">
    <source>
        <dbReference type="Pfam" id="PF02525"/>
    </source>
</evidence>
<proteinExistence type="inferred from homology"/>
<dbReference type="InterPro" id="IPR051545">
    <property type="entry name" value="NAD(P)H_dehydrogenase_qn"/>
</dbReference>
<comment type="caution">
    <text evidence="4">The sequence shown here is derived from an EMBL/GenBank/DDBJ whole genome shotgun (WGS) entry which is preliminary data.</text>
</comment>
<keyword evidence="5" id="KW-1185">Reference proteome</keyword>
<keyword evidence="2 4" id="KW-0560">Oxidoreductase</keyword>
<dbReference type="EMBL" id="JAUSUE010000019">
    <property type="protein sequence ID" value="MDQ0204689.1"/>
    <property type="molecule type" value="Genomic_DNA"/>
</dbReference>
<gene>
    <name evidence="4" type="ORF">J2S01_002421</name>
</gene>
<protein>
    <submittedName>
        <fullName evidence="4">NAD(P)H dehydrogenase (Quinone)</fullName>
        <ecNumber evidence="4">1.6.5.2</ecNumber>
    </submittedName>
</protein>
<dbReference type="PANTHER" id="PTHR10204:SF34">
    <property type="entry name" value="NAD(P)H DEHYDROGENASE [QUINONE] 1 ISOFORM 1"/>
    <property type="match status" value="1"/>
</dbReference>
<feature type="domain" description="Flavodoxin-like fold" evidence="3">
    <location>
        <begin position="3"/>
        <end position="214"/>
    </location>
</feature>
<organism evidence="4 5">
    <name type="scientific">Pectinatus haikarae</name>
    <dbReference type="NCBI Taxonomy" id="349096"/>
    <lineage>
        <taxon>Bacteria</taxon>
        <taxon>Bacillati</taxon>
        <taxon>Bacillota</taxon>
        <taxon>Negativicutes</taxon>
        <taxon>Selenomonadales</taxon>
        <taxon>Selenomonadaceae</taxon>
        <taxon>Pectinatus</taxon>
    </lineage>
</organism>
<dbReference type="RefSeq" id="WP_307225003.1">
    <property type="nucleotide sequence ID" value="NZ_CP116940.1"/>
</dbReference>
<dbReference type="InterPro" id="IPR003680">
    <property type="entry name" value="Flavodoxin_fold"/>
</dbReference>